<dbReference type="SUPFAM" id="SSF54909">
    <property type="entry name" value="Dimeric alpha+beta barrel"/>
    <property type="match status" value="1"/>
</dbReference>
<dbReference type="PANTHER" id="PTHR37828:SF1">
    <property type="entry name" value="YCII-RELATED DOMAIN-CONTAINING PROTEIN"/>
    <property type="match status" value="1"/>
</dbReference>
<dbReference type="EMBL" id="CP001737">
    <property type="protein sequence ID" value="ACV78301.1"/>
    <property type="molecule type" value="Genomic_DNA"/>
</dbReference>
<dbReference type="InterPro" id="IPR011008">
    <property type="entry name" value="Dimeric_a/b-barrel"/>
</dbReference>
<dbReference type="RefSeq" id="WP_015747202.1">
    <property type="nucleotide sequence ID" value="NC_013235.1"/>
</dbReference>
<dbReference type="PANTHER" id="PTHR37828">
    <property type="entry name" value="GSR2449 PROTEIN"/>
    <property type="match status" value="1"/>
</dbReference>
<evidence type="ECO:0000256" key="1">
    <source>
        <dbReference type="ARBA" id="ARBA00007689"/>
    </source>
</evidence>
<proteinExistence type="inferred from homology"/>
<dbReference type="OrthoDB" id="8968203at2"/>
<dbReference type="STRING" id="479431.Namu_1912"/>
<dbReference type="Gene3D" id="3.30.70.1060">
    <property type="entry name" value="Dimeric alpha+beta barrel"/>
    <property type="match status" value="1"/>
</dbReference>
<dbReference type="KEGG" id="nml:Namu_1912"/>
<feature type="domain" description="YCII-related" evidence="2">
    <location>
        <begin position="7"/>
        <end position="85"/>
    </location>
</feature>
<dbReference type="eggNOG" id="COG2350">
    <property type="taxonomic scope" value="Bacteria"/>
</dbReference>
<dbReference type="Pfam" id="PF03795">
    <property type="entry name" value="YCII"/>
    <property type="match status" value="1"/>
</dbReference>
<evidence type="ECO:0000313" key="4">
    <source>
        <dbReference type="Proteomes" id="UP000002218"/>
    </source>
</evidence>
<organism evidence="3 4">
    <name type="scientific">Nakamurella multipartita (strain ATCC 700099 / DSM 44233 / CIP 104796 / JCM 9543 / NBRC 105858 / Y-104)</name>
    <name type="common">Microsphaera multipartita</name>
    <dbReference type="NCBI Taxonomy" id="479431"/>
    <lineage>
        <taxon>Bacteria</taxon>
        <taxon>Bacillati</taxon>
        <taxon>Actinomycetota</taxon>
        <taxon>Actinomycetes</taxon>
        <taxon>Nakamurellales</taxon>
        <taxon>Nakamurellaceae</taxon>
        <taxon>Nakamurella</taxon>
    </lineage>
</organism>
<evidence type="ECO:0000313" key="3">
    <source>
        <dbReference type="EMBL" id="ACV78301.1"/>
    </source>
</evidence>
<comment type="similarity">
    <text evidence="1">Belongs to the YciI family.</text>
</comment>
<dbReference type="Proteomes" id="UP000002218">
    <property type="component" value="Chromosome"/>
</dbReference>
<name>C8XH95_NAKMY</name>
<sequence length="94" mass="10288">MPVFAVHYSYADRPDEVTAHRPAHRAFLRELFDQGVVLAAGAYPQGPAGALLVFRADSAEAVASLLETDPFRHHGLVTGCEIRQWGLAMGPWTE</sequence>
<accession>C8XH95</accession>
<reference evidence="3 4" key="2">
    <citation type="journal article" date="2010" name="Stand. Genomic Sci.">
        <title>Complete genome sequence of Nakamurella multipartita type strain (Y-104).</title>
        <authorList>
            <person name="Tice H."/>
            <person name="Mayilraj S."/>
            <person name="Sims D."/>
            <person name="Lapidus A."/>
            <person name="Nolan M."/>
            <person name="Lucas S."/>
            <person name="Glavina Del Rio T."/>
            <person name="Copeland A."/>
            <person name="Cheng J.F."/>
            <person name="Meincke L."/>
            <person name="Bruce D."/>
            <person name="Goodwin L."/>
            <person name="Pitluck S."/>
            <person name="Ivanova N."/>
            <person name="Mavromatis K."/>
            <person name="Ovchinnikova G."/>
            <person name="Pati A."/>
            <person name="Chen A."/>
            <person name="Palaniappan K."/>
            <person name="Land M."/>
            <person name="Hauser L."/>
            <person name="Chang Y.J."/>
            <person name="Jeffries C.D."/>
            <person name="Detter J.C."/>
            <person name="Brettin T."/>
            <person name="Rohde M."/>
            <person name="Goker M."/>
            <person name="Bristow J."/>
            <person name="Eisen J.A."/>
            <person name="Markowitz V."/>
            <person name="Hugenholtz P."/>
            <person name="Kyrpides N.C."/>
            <person name="Klenk H.P."/>
            <person name="Chen F."/>
        </authorList>
    </citation>
    <scope>NUCLEOTIDE SEQUENCE [LARGE SCALE GENOMIC DNA]</scope>
    <source>
        <strain evidence="4">ATCC 700099 / DSM 44233 / CIP 104796 / JCM 9543 / NBRC 105858 / Y-104</strain>
    </source>
</reference>
<reference evidence="4" key="1">
    <citation type="submission" date="2009-09" db="EMBL/GenBank/DDBJ databases">
        <title>The complete genome of Nakamurella multipartita DSM 44233.</title>
        <authorList>
            <consortium name="US DOE Joint Genome Institute (JGI-PGF)"/>
            <person name="Lucas S."/>
            <person name="Copeland A."/>
            <person name="Lapidus A."/>
            <person name="Glavina del Rio T."/>
            <person name="Dalin E."/>
            <person name="Tice H."/>
            <person name="Bruce D."/>
            <person name="Goodwin L."/>
            <person name="Pitluck S."/>
            <person name="Kyrpides N."/>
            <person name="Mavromatis K."/>
            <person name="Ivanova N."/>
            <person name="Ovchinnikova G."/>
            <person name="Sims D."/>
            <person name="Meincke L."/>
            <person name="Brettin T."/>
            <person name="Detter J.C."/>
            <person name="Han C."/>
            <person name="Larimer F."/>
            <person name="Land M."/>
            <person name="Hauser L."/>
            <person name="Markowitz V."/>
            <person name="Cheng J.-F."/>
            <person name="Hugenholtz P."/>
            <person name="Woyke T."/>
            <person name="Wu D."/>
            <person name="Klenk H.-P."/>
            <person name="Eisen J.A."/>
        </authorList>
    </citation>
    <scope>NUCLEOTIDE SEQUENCE [LARGE SCALE GENOMIC DNA]</scope>
    <source>
        <strain evidence="4">ATCC 700099 / DSM 44233 / CIP 104796 / JCM 9543 / NBRC 105858 / Y-104</strain>
    </source>
</reference>
<protein>
    <submittedName>
        <fullName evidence="3">YCII-related</fullName>
    </submittedName>
</protein>
<keyword evidence="4" id="KW-1185">Reference proteome</keyword>
<evidence type="ECO:0000259" key="2">
    <source>
        <dbReference type="Pfam" id="PF03795"/>
    </source>
</evidence>
<dbReference type="InParanoid" id="C8XH95"/>
<gene>
    <name evidence="3" type="ordered locus">Namu_1912</name>
</gene>
<dbReference type="HOGENOM" id="CLU_110355_7_0_11"/>
<dbReference type="AlphaFoldDB" id="C8XH95"/>
<dbReference type="InterPro" id="IPR005545">
    <property type="entry name" value="YCII"/>
</dbReference>